<dbReference type="Pfam" id="PF02518">
    <property type="entry name" value="HATPase_c"/>
    <property type="match status" value="1"/>
</dbReference>
<dbReference type="Gene3D" id="3.30.565.10">
    <property type="entry name" value="Histidine kinase-like ATPase, C-terminal domain"/>
    <property type="match status" value="1"/>
</dbReference>
<evidence type="ECO:0000256" key="9">
    <source>
        <dbReference type="ARBA" id="ARBA00023012"/>
    </source>
</evidence>
<sequence>MRTHSLLFRLGSAATILIALALALAGFGLWLIFNQEIERRATNELDQIVKFVAAQVRIDTDGAPVVDGAPADQRFEEPYGGLYWQVSTREGQRARSRSLWDTILPEPEGALDSQRHVTDLGGPAGAPLLAVVQAITVAAPSGQDVPLQIIAAIDRGDLAAARHTFLRLLALSLIALGLLLIVAMAIFIRLALRPFDHLGQGLKAIRAGESHALAGTFPDEVQPVVDDLNRLVQFQRTAVERAKQHAGDLAHGLKTPLTVLGALARQAAEDGRNDIAQSIDGEVHQMRRQVDRVLAQVRANAGPTLGGKTVAVKSVAAKVVHAFERLAEDKMLRWTIDVAPDARFPGAEDELTEILGNLLDNACKWARSEILLTANLSKGVLDLCVDDDGPGLSAEQASQIGRGQRWDETQPGTGLGLAITRDLAEARRGSLVMVRSDMGGARAHVRIPLDPIA</sequence>
<dbReference type="CDD" id="cd00082">
    <property type="entry name" value="HisKA"/>
    <property type="match status" value="1"/>
</dbReference>
<comment type="catalytic activity">
    <reaction evidence="1">
        <text>ATP + protein L-histidine = ADP + protein N-phospho-L-histidine.</text>
        <dbReference type="EC" id="2.7.13.3"/>
    </reaction>
</comment>
<dbReference type="AlphaFoldDB" id="A0A380W622"/>
<dbReference type="SUPFAM" id="SSF47384">
    <property type="entry name" value="Homodimeric domain of signal transducing histidine kinase"/>
    <property type="match status" value="1"/>
</dbReference>
<evidence type="ECO:0000256" key="6">
    <source>
        <dbReference type="ARBA" id="ARBA00022692"/>
    </source>
</evidence>
<dbReference type="SMART" id="SM00388">
    <property type="entry name" value="HisKA"/>
    <property type="match status" value="1"/>
</dbReference>
<dbReference type="InterPro" id="IPR036890">
    <property type="entry name" value="HATPase_C_sf"/>
</dbReference>
<name>A0A380W622_AFIFE</name>
<dbReference type="InterPro" id="IPR003594">
    <property type="entry name" value="HATPase_dom"/>
</dbReference>
<dbReference type="PROSITE" id="PS50109">
    <property type="entry name" value="HIS_KIN"/>
    <property type="match status" value="1"/>
</dbReference>
<feature type="domain" description="HAMP" evidence="13">
    <location>
        <begin position="189"/>
        <end position="240"/>
    </location>
</feature>
<dbReference type="InterPro" id="IPR005467">
    <property type="entry name" value="His_kinase_dom"/>
</dbReference>
<dbReference type="InterPro" id="IPR004358">
    <property type="entry name" value="Sig_transdc_His_kin-like_C"/>
</dbReference>
<dbReference type="EC" id="2.7.13.3" evidence="3"/>
<reference evidence="14 15" key="1">
    <citation type="submission" date="2018-06" db="EMBL/GenBank/DDBJ databases">
        <authorList>
            <consortium name="Pathogen Informatics"/>
            <person name="Doyle S."/>
        </authorList>
    </citation>
    <scope>NUCLEOTIDE SEQUENCE [LARGE SCALE GENOMIC DNA]</scope>
    <source>
        <strain evidence="14 15">NCTC12722</strain>
    </source>
</reference>
<keyword evidence="9" id="KW-0902">Two-component regulatory system</keyword>
<feature type="transmembrane region" description="Helical" evidence="11">
    <location>
        <begin position="6"/>
        <end position="33"/>
    </location>
</feature>
<evidence type="ECO:0000256" key="8">
    <source>
        <dbReference type="ARBA" id="ARBA00022989"/>
    </source>
</evidence>
<keyword evidence="5 14" id="KW-0808">Transferase</keyword>
<organism evidence="14 15">
    <name type="scientific">Afipia felis</name>
    <name type="common">Cat scratch disease bacillus</name>
    <dbReference type="NCBI Taxonomy" id="1035"/>
    <lineage>
        <taxon>Bacteria</taxon>
        <taxon>Pseudomonadati</taxon>
        <taxon>Pseudomonadota</taxon>
        <taxon>Alphaproteobacteria</taxon>
        <taxon>Hyphomicrobiales</taxon>
        <taxon>Nitrobacteraceae</taxon>
        <taxon>Afipia</taxon>
    </lineage>
</organism>
<dbReference type="EMBL" id="UIGB01000001">
    <property type="protein sequence ID" value="SUU84029.1"/>
    <property type="molecule type" value="Genomic_DNA"/>
</dbReference>
<feature type="domain" description="Histidine kinase" evidence="12">
    <location>
        <begin position="248"/>
        <end position="451"/>
    </location>
</feature>
<dbReference type="Gene3D" id="1.10.287.130">
    <property type="match status" value="1"/>
</dbReference>
<dbReference type="GO" id="GO:0005886">
    <property type="term" value="C:plasma membrane"/>
    <property type="evidence" value="ECO:0007669"/>
    <property type="project" value="TreeGrafter"/>
</dbReference>
<dbReference type="SUPFAM" id="SSF55874">
    <property type="entry name" value="ATPase domain of HSP90 chaperone/DNA topoisomerase II/histidine kinase"/>
    <property type="match status" value="1"/>
</dbReference>
<dbReference type="PANTHER" id="PTHR45436:SF5">
    <property type="entry name" value="SENSOR HISTIDINE KINASE TRCS"/>
    <property type="match status" value="1"/>
</dbReference>
<dbReference type="PROSITE" id="PS50885">
    <property type="entry name" value="HAMP"/>
    <property type="match status" value="1"/>
</dbReference>
<dbReference type="InterPro" id="IPR003661">
    <property type="entry name" value="HisK_dim/P_dom"/>
</dbReference>
<dbReference type="Pfam" id="PF00512">
    <property type="entry name" value="HisKA"/>
    <property type="match status" value="1"/>
</dbReference>
<keyword evidence="4" id="KW-0597">Phosphoprotein</keyword>
<feature type="transmembrane region" description="Helical" evidence="11">
    <location>
        <begin position="165"/>
        <end position="188"/>
    </location>
</feature>
<keyword evidence="8 11" id="KW-1133">Transmembrane helix</keyword>
<evidence type="ECO:0000256" key="11">
    <source>
        <dbReference type="SAM" id="Phobius"/>
    </source>
</evidence>
<dbReference type="GO" id="GO:0000155">
    <property type="term" value="F:phosphorelay sensor kinase activity"/>
    <property type="evidence" value="ECO:0007669"/>
    <property type="project" value="InterPro"/>
</dbReference>
<dbReference type="PANTHER" id="PTHR45436">
    <property type="entry name" value="SENSOR HISTIDINE KINASE YKOH"/>
    <property type="match status" value="1"/>
</dbReference>
<dbReference type="PRINTS" id="PR00344">
    <property type="entry name" value="BCTRLSENSOR"/>
</dbReference>
<dbReference type="InterPro" id="IPR003660">
    <property type="entry name" value="HAMP_dom"/>
</dbReference>
<keyword evidence="10 11" id="KW-0472">Membrane</keyword>
<dbReference type="Proteomes" id="UP000254343">
    <property type="component" value="Unassembled WGS sequence"/>
</dbReference>
<dbReference type="InterPro" id="IPR050428">
    <property type="entry name" value="TCS_sensor_his_kinase"/>
</dbReference>
<evidence type="ECO:0000313" key="14">
    <source>
        <dbReference type="EMBL" id="SUU84029.1"/>
    </source>
</evidence>
<gene>
    <name evidence="14" type="primary">phoQ_1</name>
    <name evidence="14" type="ORF">NCTC12722_01212</name>
</gene>
<proteinExistence type="predicted"/>
<evidence type="ECO:0000256" key="7">
    <source>
        <dbReference type="ARBA" id="ARBA00022777"/>
    </source>
</evidence>
<evidence type="ECO:0000256" key="4">
    <source>
        <dbReference type="ARBA" id="ARBA00022553"/>
    </source>
</evidence>
<evidence type="ECO:0000259" key="12">
    <source>
        <dbReference type="PROSITE" id="PS50109"/>
    </source>
</evidence>
<dbReference type="OrthoDB" id="9809567at2"/>
<evidence type="ECO:0000256" key="3">
    <source>
        <dbReference type="ARBA" id="ARBA00012438"/>
    </source>
</evidence>
<keyword evidence="6 11" id="KW-0812">Transmembrane</keyword>
<evidence type="ECO:0000313" key="15">
    <source>
        <dbReference type="Proteomes" id="UP000254343"/>
    </source>
</evidence>
<dbReference type="RefSeq" id="WP_002718809.1">
    <property type="nucleotide sequence ID" value="NZ_UFSI01000001.1"/>
</dbReference>
<accession>A0A380W622</accession>
<evidence type="ECO:0000256" key="2">
    <source>
        <dbReference type="ARBA" id="ARBA00004370"/>
    </source>
</evidence>
<dbReference type="InterPro" id="IPR036097">
    <property type="entry name" value="HisK_dim/P_sf"/>
</dbReference>
<comment type="subcellular location">
    <subcellularLocation>
        <location evidence="2">Membrane</location>
    </subcellularLocation>
</comment>
<protein>
    <recommendedName>
        <fullName evidence="3">histidine kinase</fullName>
        <ecNumber evidence="3">2.7.13.3</ecNumber>
    </recommendedName>
</protein>
<evidence type="ECO:0000256" key="10">
    <source>
        <dbReference type="ARBA" id="ARBA00023136"/>
    </source>
</evidence>
<dbReference type="SMART" id="SM00387">
    <property type="entry name" value="HATPase_c"/>
    <property type="match status" value="1"/>
</dbReference>
<evidence type="ECO:0000259" key="13">
    <source>
        <dbReference type="PROSITE" id="PS50885"/>
    </source>
</evidence>
<evidence type="ECO:0000256" key="1">
    <source>
        <dbReference type="ARBA" id="ARBA00000085"/>
    </source>
</evidence>
<keyword evidence="7" id="KW-0418">Kinase</keyword>
<evidence type="ECO:0000256" key="5">
    <source>
        <dbReference type="ARBA" id="ARBA00022679"/>
    </source>
</evidence>